<organism evidence="1 2">
    <name type="scientific">Paramecium octaurelia</name>
    <dbReference type="NCBI Taxonomy" id="43137"/>
    <lineage>
        <taxon>Eukaryota</taxon>
        <taxon>Sar</taxon>
        <taxon>Alveolata</taxon>
        <taxon>Ciliophora</taxon>
        <taxon>Intramacronucleata</taxon>
        <taxon>Oligohymenophorea</taxon>
        <taxon>Peniculida</taxon>
        <taxon>Parameciidae</taxon>
        <taxon>Paramecium</taxon>
    </lineage>
</organism>
<keyword evidence="2" id="KW-1185">Reference proteome</keyword>
<gene>
    <name evidence="1" type="ORF">POCTA_138.1.T0030413</name>
</gene>
<reference evidence="1" key="1">
    <citation type="submission" date="2021-01" db="EMBL/GenBank/DDBJ databases">
        <authorList>
            <consortium name="Genoscope - CEA"/>
            <person name="William W."/>
        </authorList>
    </citation>
    <scope>NUCLEOTIDE SEQUENCE</scope>
</reference>
<evidence type="ECO:0000313" key="2">
    <source>
        <dbReference type="Proteomes" id="UP000683925"/>
    </source>
</evidence>
<dbReference type="Proteomes" id="UP000683925">
    <property type="component" value="Unassembled WGS sequence"/>
</dbReference>
<name>A0A8S1S0C3_PAROT</name>
<dbReference type="AlphaFoldDB" id="A0A8S1S0C3"/>
<comment type="caution">
    <text evidence="1">The sequence shown here is derived from an EMBL/GenBank/DDBJ whole genome shotgun (WGS) entry which is preliminary data.</text>
</comment>
<proteinExistence type="predicted"/>
<protein>
    <submittedName>
        <fullName evidence="1">Uncharacterized protein</fullName>
    </submittedName>
</protein>
<dbReference type="EMBL" id="CAJJDP010000001">
    <property type="protein sequence ID" value="CAD8132399.1"/>
    <property type="molecule type" value="Genomic_DNA"/>
</dbReference>
<accession>A0A8S1S0C3</accession>
<evidence type="ECO:0000313" key="1">
    <source>
        <dbReference type="EMBL" id="CAD8132399.1"/>
    </source>
</evidence>
<sequence>MQEKGTINITQAYEPADIFKESSRKCIKSIKQEFLGYRIYIKLKNLKIKYDYLCKRKNRVKNNRITNRLYQFYESI</sequence>